<evidence type="ECO:0000259" key="4">
    <source>
        <dbReference type="SMART" id="SM00922"/>
    </source>
</evidence>
<dbReference type="Gene3D" id="3.30.390.10">
    <property type="entry name" value="Enolase-like, N-terminal domain"/>
    <property type="match status" value="1"/>
</dbReference>
<comment type="caution">
    <text evidence="5">The sequence shown here is derived from an EMBL/GenBank/DDBJ whole genome shotgun (WGS) entry which is preliminary data.</text>
</comment>
<accession>A0A418KNF3</accession>
<protein>
    <recommendedName>
        <fullName evidence="3">glucarate dehydratase</fullName>
        <ecNumber evidence="3">4.2.1.40</ecNumber>
    </recommendedName>
</protein>
<comment type="catalytic activity">
    <reaction evidence="1">
        <text>D-glucarate = 5-dehydro-4-deoxy-D-glucarate + H2O</text>
        <dbReference type="Rhea" id="RHEA:14573"/>
        <dbReference type="ChEBI" id="CHEBI:15377"/>
        <dbReference type="ChEBI" id="CHEBI:30612"/>
        <dbReference type="ChEBI" id="CHEBI:42819"/>
        <dbReference type="EC" id="4.2.1.40"/>
    </reaction>
</comment>
<dbReference type="InterPro" id="IPR013341">
    <property type="entry name" value="Mandelate_racemase_N_dom"/>
</dbReference>
<feature type="domain" description="Mandelate racemase/muconate lactonizing enzyme C-terminal" evidence="4">
    <location>
        <begin position="151"/>
        <end position="250"/>
    </location>
</feature>
<dbReference type="PANTHER" id="PTHR48080:SF4">
    <property type="entry name" value="GLUCARATE DEHYDRATASE"/>
    <property type="match status" value="1"/>
</dbReference>
<sequence>MPKIEQVEVLEFEHTVLFRYDGDGVRLRDDAVRRRTTKRFAVRLRCSDGVEGAYVVLWSAPPYAVRQVTALAGSLVGMDVAQRELIWDRANASLGKTDRIGAGAIDIALWDALGRSAGLPIADLLGRYRDRLPAYCSTVGGGHGLGALASPESYRDYAAWCAEAGFLAYKIHGPGTGDVRAEIAALEASAEGAAGRMDVMTDPGKSLRTLADALALGRACDEVGAYWWEDPMRDDAAFGHRILRQRVRTPLLLTEFVRGLEQRVAVALDGGTDFLRADPELDMGITGVMKTAHAAEALGIDLEVHASGPAQRHCMAAIRNTNYYELGLLDPETGNPLHPPVYTDDYAEDVTALGPDGCVGVPSGPGLGVHYDWDYVEANLTDRAVFT</sequence>
<evidence type="ECO:0000256" key="1">
    <source>
        <dbReference type="ARBA" id="ARBA00001426"/>
    </source>
</evidence>
<dbReference type="Pfam" id="PF13378">
    <property type="entry name" value="MR_MLE_C"/>
    <property type="match status" value="1"/>
</dbReference>
<evidence type="ECO:0000256" key="2">
    <source>
        <dbReference type="ARBA" id="ARBA00005183"/>
    </source>
</evidence>
<dbReference type="SUPFAM" id="SSF54826">
    <property type="entry name" value="Enolase N-terminal domain-like"/>
    <property type="match status" value="1"/>
</dbReference>
<dbReference type="EC" id="4.2.1.40" evidence="3"/>
<evidence type="ECO:0000256" key="3">
    <source>
        <dbReference type="ARBA" id="ARBA00011973"/>
    </source>
</evidence>
<evidence type="ECO:0000313" key="5">
    <source>
        <dbReference type="EMBL" id="RIQ20595.1"/>
    </source>
</evidence>
<dbReference type="OrthoDB" id="9802699at2"/>
<dbReference type="SMART" id="SM00922">
    <property type="entry name" value="MR_MLE"/>
    <property type="match status" value="1"/>
</dbReference>
<dbReference type="AlphaFoldDB" id="A0A418KNF3"/>
<dbReference type="InterPro" id="IPR034593">
    <property type="entry name" value="DgoD-like"/>
</dbReference>
<dbReference type="Pfam" id="PF02746">
    <property type="entry name" value="MR_MLE_N"/>
    <property type="match status" value="1"/>
</dbReference>
<gene>
    <name evidence="5" type="ORF">DY240_17275</name>
</gene>
<evidence type="ECO:0000313" key="6">
    <source>
        <dbReference type="Proteomes" id="UP000284057"/>
    </source>
</evidence>
<dbReference type="RefSeq" id="WP_119661088.1">
    <property type="nucleotide sequence ID" value="NZ_QUAL01000164.1"/>
</dbReference>
<dbReference type="EMBL" id="QUAL01000164">
    <property type="protein sequence ID" value="RIQ20595.1"/>
    <property type="molecule type" value="Genomic_DNA"/>
</dbReference>
<dbReference type="GO" id="GO:0008872">
    <property type="term" value="F:glucarate dehydratase activity"/>
    <property type="evidence" value="ECO:0007669"/>
    <property type="project" value="UniProtKB-EC"/>
</dbReference>
<dbReference type="SUPFAM" id="SSF51604">
    <property type="entry name" value="Enolase C-terminal domain-like"/>
    <property type="match status" value="1"/>
</dbReference>
<comment type="pathway">
    <text evidence="2">Carbohydrate acid metabolism; D-glucarate degradation; 2,5-dioxopentanoate from D-glucarate: step 1/2.</text>
</comment>
<proteinExistence type="predicted"/>
<dbReference type="PANTHER" id="PTHR48080">
    <property type="entry name" value="D-GALACTONATE DEHYDRATASE-RELATED"/>
    <property type="match status" value="1"/>
</dbReference>
<dbReference type="Proteomes" id="UP000284057">
    <property type="component" value="Unassembled WGS sequence"/>
</dbReference>
<dbReference type="InterPro" id="IPR013342">
    <property type="entry name" value="Mandelate_racemase_C"/>
</dbReference>
<dbReference type="Gene3D" id="3.20.20.120">
    <property type="entry name" value="Enolase-like C-terminal domain"/>
    <property type="match status" value="1"/>
</dbReference>
<name>A0A418KNF3_9ACTN</name>
<dbReference type="InterPro" id="IPR029017">
    <property type="entry name" value="Enolase-like_N"/>
</dbReference>
<dbReference type="InterPro" id="IPR036849">
    <property type="entry name" value="Enolase-like_C_sf"/>
</dbReference>
<dbReference type="InterPro" id="IPR029065">
    <property type="entry name" value="Enolase_C-like"/>
</dbReference>
<keyword evidence="6" id="KW-1185">Reference proteome</keyword>
<reference evidence="5 6" key="1">
    <citation type="submission" date="2018-09" db="EMBL/GenBank/DDBJ databases">
        <title>Isolation, diversity and antifungal activity of actinobacteria from wheat.</title>
        <authorList>
            <person name="Han C."/>
        </authorList>
    </citation>
    <scope>NUCLEOTIDE SEQUENCE [LARGE SCALE GENOMIC DNA]</scope>
    <source>
        <strain evidence="5 6">NEAU-YY265</strain>
    </source>
</reference>
<organism evidence="5 6">
    <name type="scientific">Jiangella rhizosphaerae</name>
    <dbReference type="NCBI Taxonomy" id="2293569"/>
    <lineage>
        <taxon>Bacteria</taxon>
        <taxon>Bacillati</taxon>
        <taxon>Actinomycetota</taxon>
        <taxon>Actinomycetes</taxon>
        <taxon>Jiangellales</taxon>
        <taxon>Jiangellaceae</taxon>
        <taxon>Jiangella</taxon>
    </lineage>
</organism>